<dbReference type="EMBL" id="JBHFFA010000001">
    <property type="protein sequence ID" value="KAL2652336.1"/>
    <property type="molecule type" value="Genomic_DNA"/>
</dbReference>
<feature type="compositionally biased region" description="Basic and acidic residues" evidence="1">
    <location>
        <begin position="683"/>
        <end position="692"/>
    </location>
</feature>
<accession>A0ABD1ZLK6</accession>
<feature type="compositionally biased region" description="Basic and acidic residues" evidence="1">
    <location>
        <begin position="437"/>
        <end position="456"/>
    </location>
</feature>
<name>A0ABD1ZLK6_9MARC</name>
<evidence type="ECO:0000313" key="3">
    <source>
        <dbReference type="Proteomes" id="UP001605036"/>
    </source>
</evidence>
<feature type="compositionally biased region" description="Basic and acidic residues" evidence="1">
    <location>
        <begin position="93"/>
        <end position="125"/>
    </location>
</feature>
<reference evidence="2 3" key="1">
    <citation type="submission" date="2024-09" db="EMBL/GenBank/DDBJ databases">
        <title>Chromosome-scale assembly of Riccia fluitans.</title>
        <authorList>
            <person name="Paukszto L."/>
            <person name="Sawicki J."/>
            <person name="Karawczyk K."/>
            <person name="Piernik-Szablinska J."/>
            <person name="Szczecinska M."/>
            <person name="Mazdziarz M."/>
        </authorList>
    </citation>
    <scope>NUCLEOTIDE SEQUENCE [LARGE SCALE GENOMIC DNA]</scope>
    <source>
        <strain evidence="2">Rf_01</strain>
        <tissue evidence="2">Aerial parts of the thallus</tissue>
    </source>
</reference>
<feature type="compositionally biased region" description="Polar residues" evidence="1">
    <location>
        <begin position="280"/>
        <end position="297"/>
    </location>
</feature>
<comment type="caution">
    <text evidence="2">The sequence shown here is derived from an EMBL/GenBank/DDBJ whole genome shotgun (WGS) entry which is preliminary data.</text>
</comment>
<feature type="compositionally biased region" description="Gly residues" evidence="1">
    <location>
        <begin position="977"/>
        <end position="996"/>
    </location>
</feature>
<protein>
    <submittedName>
        <fullName evidence="2">Uncharacterized protein</fullName>
    </submittedName>
</protein>
<dbReference type="Proteomes" id="UP001605036">
    <property type="component" value="Unassembled WGS sequence"/>
</dbReference>
<feature type="compositionally biased region" description="Polar residues" evidence="1">
    <location>
        <begin position="741"/>
        <end position="759"/>
    </location>
</feature>
<keyword evidence="3" id="KW-1185">Reference proteome</keyword>
<feature type="region of interest" description="Disordered" evidence="1">
    <location>
        <begin position="1"/>
        <end position="33"/>
    </location>
</feature>
<dbReference type="AlphaFoldDB" id="A0ABD1ZLK6"/>
<feature type="compositionally biased region" description="Basic and acidic residues" evidence="1">
    <location>
        <begin position="722"/>
        <end position="734"/>
    </location>
</feature>
<feature type="compositionally biased region" description="Basic and acidic residues" evidence="1">
    <location>
        <begin position="419"/>
        <end position="429"/>
    </location>
</feature>
<feature type="region of interest" description="Disordered" evidence="1">
    <location>
        <begin position="598"/>
        <end position="630"/>
    </location>
</feature>
<feature type="compositionally biased region" description="Polar residues" evidence="1">
    <location>
        <begin position="217"/>
        <end position="226"/>
    </location>
</feature>
<feature type="compositionally biased region" description="Basic and acidic residues" evidence="1">
    <location>
        <begin position="646"/>
        <end position="669"/>
    </location>
</feature>
<evidence type="ECO:0000256" key="1">
    <source>
        <dbReference type="SAM" id="MobiDB-lite"/>
    </source>
</evidence>
<sequence>MSKKKVASRSTMTLKDFHGGSIPSDLPLPSAPGMIVDRSAFERQSSGAWMSPTLGRGYGGDRGGYSRQGSASAVRTFDDKASYFPNPANIGRNYDEDERKPSDGRPRSSHSADRYDDHGYEERRGGFSMDRYSLEDQSGIASAPSGYGEARISAASDRFPPSQVVSGGFESDNYVHDEFGLIPVGPSGTRAQPRQQPSYQREVIKTPPEQPAYGQSPPASSLNVLYTPQPQPASSPPRSWRNPTAQQIPATGARPQQETASNVWTARREGELNRAAASEAASQNVSSTPWRPQSSAAKLSEASAVDKVTSGRWQSDATRPSGRIQGFLLTPGVRNDEPSTQTSSYGSDYVVQSPYSGEDGRGTQLVEDDTSRGGSVKRTTFSQVGRGEGFDRTGYSDERGAGRSAFQDGGVRSGYAADPGRHNYAEERWSSGGGYSEVERGSNVDTERISHPKSEINRVTYVESGRGARAENEGPETGVQTRPGYMDSSRYGFGSSVRGSSLYESGRTAYSDRGRYSDDGEVPVSAESEQVMYSENGRGSYAAESGTYSRDETRVGYGSDGNQVYGDRERSRSPYFIDRAGSVSPDIVGAGEVWRSGYSAPPSADATRTAQKTEPAERPKLKLLPRSKPIETINHSVGDVAGLEKGIESRYTEEKRPAEILSVENERSAASDLGYNSAIPEANEDRKVERPKLNLKPRTQVPESEPVEGSQKVRQVVFGGARPRELVLKERGVDDPLTVSEPGQTPSSGSLQSAAPTPSKTDRADIVRSDRQENWGEEKQEGRRYERPDRSFERQANKDGSREFERKDFRREQERVEGRRNADRYDNRRESDRTEPRRDGEGRRDIDKQDSWRRPAEPVGVSATSGGPRTPASTGSSLVDSTPRSLSGGKFGYSAPASAVELAQAFSRSTSIGSAMTGGASRGVNSSLRSPISPIPKGPAQDYGAGYGNGLPSPYAPRDAPFSRLAEAPPLPPVGGRETGGFGGDGYSNGSGGGKFGNSYGSASGRDRDEYDDFPGKRGLPIRQKEGYYD</sequence>
<organism evidence="2 3">
    <name type="scientific">Riccia fluitans</name>
    <dbReference type="NCBI Taxonomy" id="41844"/>
    <lineage>
        <taxon>Eukaryota</taxon>
        <taxon>Viridiplantae</taxon>
        <taxon>Streptophyta</taxon>
        <taxon>Embryophyta</taxon>
        <taxon>Marchantiophyta</taxon>
        <taxon>Marchantiopsida</taxon>
        <taxon>Marchantiidae</taxon>
        <taxon>Marchantiales</taxon>
        <taxon>Ricciaceae</taxon>
        <taxon>Riccia</taxon>
    </lineage>
</organism>
<feature type="compositionally biased region" description="Polar residues" evidence="1">
    <location>
        <begin position="241"/>
        <end position="264"/>
    </location>
</feature>
<dbReference type="PANTHER" id="PTHR32091:SF4">
    <property type="entry name" value="OS07G0546100 PROTEIN"/>
    <property type="match status" value="1"/>
</dbReference>
<feature type="region of interest" description="Disordered" evidence="1">
    <location>
        <begin position="912"/>
        <end position="1030"/>
    </location>
</feature>
<gene>
    <name evidence="2" type="ORF">R1flu_020464</name>
</gene>
<feature type="compositionally biased region" description="Polar residues" evidence="1">
    <location>
        <begin position="862"/>
        <end position="885"/>
    </location>
</feature>
<proteinExistence type="predicted"/>
<feature type="compositionally biased region" description="Basic and acidic residues" evidence="1">
    <location>
        <begin position="388"/>
        <end position="401"/>
    </location>
</feature>
<dbReference type="PANTHER" id="PTHR32091">
    <property type="entry name" value="EUKARYOTIC TRANSLATION INITIATION FACTOR 4B"/>
    <property type="match status" value="1"/>
</dbReference>
<dbReference type="InterPro" id="IPR010433">
    <property type="entry name" value="EIF-4B_pln"/>
</dbReference>
<feature type="compositionally biased region" description="Basic and acidic residues" evidence="1">
    <location>
        <begin position="760"/>
        <end position="856"/>
    </location>
</feature>
<feature type="compositionally biased region" description="Polar residues" evidence="1">
    <location>
        <begin position="189"/>
        <end position="199"/>
    </location>
</feature>
<feature type="region of interest" description="Disordered" evidence="1">
    <location>
        <begin position="45"/>
        <end position="570"/>
    </location>
</feature>
<evidence type="ECO:0000313" key="2">
    <source>
        <dbReference type="EMBL" id="KAL2652336.1"/>
    </source>
</evidence>
<feature type="region of interest" description="Disordered" evidence="1">
    <location>
        <begin position="646"/>
        <end position="893"/>
    </location>
</feature>